<accession>A0A382C5U7</accession>
<keyword evidence="2" id="KW-1133">Transmembrane helix</keyword>
<feature type="compositionally biased region" description="Polar residues" evidence="1">
    <location>
        <begin position="141"/>
        <end position="153"/>
    </location>
</feature>
<evidence type="ECO:0000256" key="1">
    <source>
        <dbReference type="SAM" id="MobiDB-lite"/>
    </source>
</evidence>
<name>A0A382C5U7_9ZZZZ</name>
<dbReference type="AlphaFoldDB" id="A0A382C5U7"/>
<evidence type="ECO:0000313" key="3">
    <source>
        <dbReference type="EMBL" id="SVB21478.1"/>
    </source>
</evidence>
<feature type="region of interest" description="Disordered" evidence="1">
    <location>
        <begin position="139"/>
        <end position="186"/>
    </location>
</feature>
<evidence type="ECO:0000256" key="2">
    <source>
        <dbReference type="SAM" id="Phobius"/>
    </source>
</evidence>
<reference evidence="3" key="1">
    <citation type="submission" date="2018-05" db="EMBL/GenBank/DDBJ databases">
        <authorList>
            <person name="Lanie J.A."/>
            <person name="Ng W.-L."/>
            <person name="Kazmierczak K.M."/>
            <person name="Andrzejewski T.M."/>
            <person name="Davidsen T.M."/>
            <person name="Wayne K.J."/>
            <person name="Tettelin H."/>
            <person name="Glass J.I."/>
            <person name="Rusch D."/>
            <person name="Podicherti R."/>
            <person name="Tsui H.-C.T."/>
            <person name="Winkler M.E."/>
        </authorList>
    </citation>
    <scope>NUCLEOTIDE SEQUENCE</scope>
</reference>
<keyword evidence="2" id="KW-0812">Transmembrane</keyword>
<sequence>MNRYQFEDLISDYLENKLSIPKQKEFIAFLDSNSECREIVKSVKNTMNSVRSMNPVPVPDRFMDGLNRKLEIEKNKPVSSSHAGRTYFGFTPVYTGVISVALVCSLWLGIQLLPNTQSEKISHPLKQDPQIVIKKPKDSPLLTNQNTMNTLSATKDDDTIDSTSVKEKHRKPSFPLDDKATFVKDN</sequence>
<keyword evidence="2" id="KW-0472">Membrane</keyword>
<protein>
    <submittedName>
        <fullName evidence="3">Uncharacterized protein</fullName>
    </submittedName>
</protein>
<feature type="transmembrane region" description="Helical" evidence="2">
    <location>
        <begin position="87"/>
        <end position="110"/>
    </location>
</feature>
<proteinExistence type="predicted"/>
<feature type="compositionally biased region" description="Basic and acidic residues" evidence="1">
    <location>
        <begin position="176"/>
        <end position="186"/>
    </location>
</feature>
<gene>
    <name evidence="3" type="ORF">METZ01_LOCUS174332</name>
</gene>
<dbReference type="EMBL" id="UINC01032961">
    <property type="protein sequence ID" value="SVB21478.1"/>
    <property type="molecule type" value="Genomic_DNA"/>
</dbReference>
<organism evidence="3">
    <name type="scientific">marine metagenome</name>
    <dbReference type="NCBI Taxonomy" id="408172"/>
    <lineage>
        <taxon>unclassified sequences</taxon>
        <taxon>metagenomes</taxon>
        <taxon>ecological metagenomes</taxon>
    </lineage>
</organism>